<dbReference type="PANTHER" id="PTHR24115">
    <property type="entry name" value="KINESIN-RELATED"/>
    <property type="match status" value="1"/>
</dbReference>
<comment type="caution">
    <text evidence="10">The sequence shown here is derived from an EMBL/GenBank/DDBJ whole genome shotgun (WGS) entry which is preliminary data.</text>
</comment>
<comment type="similarity">
    <text evidence="5 6">Belongs to the TRAFAC class myosin-kinesin ATPase superfamily. Kinesin family.</text>
</comment>
<dbReference type="PROSITE" id="PS00411">
    <property type="entry name" value="KINESIN_MOTOR_1"/>
    <property type="match status" value="1"/>
</dbReference>
<keyword evidence="3 5" id="KW-0067">ATP-binding</keyword>
<feature type="compositionally biased region" description="Basic and acidic residues" evidence="7">
    <location>
        <begin position="890"/>
        <end position="902"/>
    </location>
</feature>
<dbReference type="Pfam" id="PF00225">
    <property type="entry name" value="Kinesin"/>
    <property type="match status" value="1"/>
</dbReference>
<evidence type="ECO:0000256" key="6">
    <source>
        <dbReference type="RuleBase" id="RU000394"/>
    </source>
</evidence>
<dbReference type="GO" id="GO:0008017">
    <property type="term" value="F:microtubule binding"/>
    <property type="evidence" value="ECO:0007669"/>
    <property type="project" value="InterPro"/>
</dbReference>
<evidence type="ECO:0000256" key="4">
    <source>
        <dbReference type="ARBA" id="ARBA00023175"/>
    </source>
</evidence>
<dbReference type="InterPro" id="IPR027640">
    <property type="entry name" value="Kinesin-like_fam"/>
</dbReference>
<keyword evidence="11" id="KW-1185">Reference proteome</keyword>
<feature type="binding site" evidence="5">
    <location>
        <begin position="346"/>
        <end position="353"/>
    </location>
    <ligand>
        <name>ATP</name>
        <dbReference type="ChEBI" id="CHEBI:30616"/>
    </ligand>
</feature>
<dbReference type="GO" id="GO:0005634">
    <property type="term" value="C:nucleus"/>
    <property type="evidence" value="ECO:0007669"/>
    <property type="project" value="TreeGrafter"/>
</dbReference>
<proteinExistence type="inferred from homology"/>
<gene>
    <name evidence="9" type="ORF">PGT21_007329</name>
    <name evidence="10" type="ORF">PGTUg99_000990</name>
</gene>
<dbReference type="InterPro" id="IPR001752">
    <property type="entry name" value="Kinesin_motor_dom"/>
</dbReference>
<dbReference type="EMBL" id="VDEP01000214">
    <property type="protein sequence ID" value="KAA1122852.1"/>
    <property type="molecule type" value="Genomic_DNA"/>
</dbReference>
<dbReference type="InterPro" id="IPR036961">
    <property type="entry name" value="Kinesin_motor_dom_sf"/>
</dbReference>
<feature type="compositionally biased region" description="Polar residues" evidence="7">
    <location>
        <begin position="142"/>
        <end position="155"/>
    </location>
</feature>
<dbReference type="Proteomes" id="UP000324748">
    <property type="component" value="Unassembled WGS sequence"/>
</dbReference>
<feature type="compositionally biased region" description="Low complexity" evidence="7">
    <location>
        <begin position="89"/>
        <end position="103"/>
    </location>
</feature>
<evidence type="ECO:0000313" key="9">
    <source>
        <dbReference type="EMBL" id="KAA1083799.1"/>
    </source>
</evidence>
<dbReference type="InterPro" id="IPR019821">
    <property type="entry name" value="Kinesin_motor_CS"/>
</dbReference>
<dbReference type="GO" id="GO:0007018">
    <property type="term" value="P:microtubule-based movement"/>
    <property type="evidence" value="ECO:0007669"/>
    <property type="project" value="InterPro"/>
</dbReference>
<evidence type="ECO:0000313" key="11">
    <source>
        <dbReference type="Proteomes" id="UP000324748"/>
    </source>
</evidence>
<evidence type="ECO:0000256" key="7">
    <source>
        <dbReference type="SAM" id="MobiDB-lite"/>
    </source>
</evidence>
<keyword evidence="1 6" id="KW-0493">Microtubule</keyword>
<dbReference type="PROSITE" id="PS50067">
    <property type="entry name" value="KINESIN_MOTOR_2"/>
    <property type="match status" value="1"/>
</dbReference>
<feature type="region of interest" description="Disordered" evidence="7">
    <location>
        <begin position="1"/>
        <end position="169"/>
    </location>
</feature>
<evidence type="ECO:0000256" key="5">
    <source>
        <dbReference type="PROSITE-ProRule" id="PRU00283"/>
    </source>
</evidence>
<dbReference type="OrthoDB" id="123929at2759"/>
<dbReference type="GO" id="GO:0016887">
    <property type="term" value="F:ATP hydrolysis activity"/>
    <property type="evidence" value="ECO:0007669"/>
    <property type="project" value="TreeGrafter"/>
</dbReference>
<dbReference type="GO" id="GO:0005871">
    <property type="term" value="C:kinesin complex"/>
    <property type="evidence" value="ECO:0007669"/>
    <property type="project" value="TreeGrafter"/>
</dbReference>
<feature type="compositionally biased region" description="Basic and acidic residues" evidence="7">
    <location>
        <begin position="944"/>
        <end position="965"/>
    </location>
</feature>
<evidence type="ECO:0000256" key="2">
    <source>
        <dbReference type="ARBA" id="ARBA00022741"/>
    </source>
</evidence>
<organism evidence="10 12">
    <name type="scientific">Puccinia graminis f. sp. tritici</name>
    <dbReference type="NCBI Taxonomy" id="56615"/>
    <lineage>
        <taxon>Eukaryota</taxon>
        <taxon>Fungi</taxon>
        <taxon>Dikarya</taxon>
        <taxon>Basidiomycota</taxon>
        <taxon>Pucciniomycotina</taxon>
        <taxon>Pucciniomycetes</taxon>
        <taxon>Pucciniales</taxon>
        <taxon>Pucciniaceae</taxon>
        <taxon>Puccinia</taxon>
    </lineage>
</organism>
<feature type="compositionally biased region" description="Polar residues" evidence="7">
    <location>
        <begin position="108"/>
        <end position="124"/>
    </location>
</feature>
<feature type="region of interest" description="Disordered" evidence="7">
    <location>
        <begin position="872"/>
        <end position="965"/>
    </location>
</feature>
<keyword evidence="4 5" id="KW-0505">Motor protein</keyword>
<dbReference type="SMART" id="SM00129">
    <property type="entry name" value="KISc"/>
    <property type="match status" value="1"/>
</dbReference>
<reference evidence="11 12" key="1">
    <citation type="submission" date="2019-05" db="EMBL/GenBank/DDBJ databases">
        <title>Emergence of the Ug99 lineage of the wheat stem rust pathogen through somatic hybridization.</title>
        <authorList>
            <person name="Li F."/>
            <person name="Upadhyaya N.M."/>
            <person name="Sperschneider J."/>
            <person name="Matny O."/>
            <person name="Nguyen-Phuc H."/>
            <person name="Mago R."/>
            <person name="Raley C."/>
            <person name="Miller M.E."/>
            <person name="Silverstein K.A.T."/>
            <person name="Henningsen E."/>
            <person name="Hirsch C.D."/>
            <person name="Visser B."/>
            <person name="Pretorius Z.A."/>
            <person name="Steffenson B.J."/>
            <person name="Schwessinger B."/>
            <person name="Dodds P.N."/>
            <person name="Figueroa M."/>
        </authorList>
    </citation>
    <scope>NUCLEOTIDE SEQUENCE [LARGE SCALE GENOMIC DNA]</scope>
    <source>
        <strain evidence="9">21-0</strain>
        <strain evidence="10 12">Ug99</strain>
    </source>
</reference>
<dbReference type="GO" id="GO:0005524">
    <property type="term" value="F:ATP binding"/>
    <property type="evidence" value="ECO:0007669"/>
    <property type="project" value="UniProtKB-UniRule"/>
</dbReference>
<sequence>MAEERHTSTRGSSFHPNVPASRPSQNSPVKNSGPLYPPISPSRPQQQQSHSRVRESRTSSQNTPFSPANRNPSPVKRGQPLTKPPRPSSRPTFSSTSRATSPTKVSVIKQNSKTPTNTHASPTRTPLWPNGRAEAGLGLNIGNPTPGRSSPTRQPSLKPCSSGHDSMDSSLMNVTFVSAASGIDENQPLPSSAKPKEFKSHQSSILAGLGFSRIGNQSKSPVLPTTPGVSPEKSKNVALKSDERHIGGYDPKREPLKAYLRIRPPNAASTRTPPYISILNDTEVLLAPPTQSSATGFAAQESVNAKYKFTRVYGPEATQQEFFQGTGLPLVGDLLDGKSSLCFAYGVTASGKTYTVQGGLDTARGGGSMDPGLLPRTMDVLFNSIGCNLTELPIKPARLTGIEIAPFVPEPLRLLKRNSFSDPSSPHSSPMLLKDQTILPIDTNCEYGIWISYAEVYNEKVYDLLDTLLESSSSSGATFQSFTANLADQVKNAAHLLHTKASHSGGVIKRKPLTLKHDKANGNKYIHGLTEIRVKTAEEAKILLRHGQVNRTVFSTYANRTSSRSHGIFTIKVIKLPKNIQLSESMLSTATVSRLSIVDLAGSERTRNTQTTGQRLKEAGNINKSLMVLGQCMETLRRNQEQKEKNRKMTIVPFRHSKLTELFQSFFTGEGKTVMIVNVNPCDTGFDENSHVMKFSAVASEVVTVREEQHLNSYAYLQDQAKAQVAPPVVDETSFILEDEDDDDETENEDGAEDLTASNDAFVDHLLEQVSSLRVKVSSFNGPIAVVLRTHQFFHESFTDVAVDHKTILDRSKLVEAEIRSAMIEAEIREQVMQEYNQKMLDMEALFTQNMANEAKEAELKADRKIDIFNRATQHLSQSSSEELNEEGTEESRNPNEIDVVKQAKPQPNRSKKSTKRQPTAKALIDSEKEADDDDPTSHLHQPSSDHRPEEAHPVRELRPRTQKS</sequence>
<dbReference type="InterPro" id="IPR027417">
    <property type="entry name" value="P-loop_NTPase"/>
</dbReference>
<dbReference type="Proteomes" id="UP000325313">
    <property type="component" value="Unassembled WGS sequence"/>
</dbReference>
<keyword evidence="2 5" id="KW-0547">Nucleotide-binding</keyword>
<dbReference type="PRINTS" id="PR00380">
    <property type="entry name" value="KINESINHEAVY"/>
</dbReference>
<feature type="compositionally biased region" description="Polar residues" evidence="7">
    <location>
        <begin position="58"/>
        <end position="72"/>
    </location>
</feature>
<evidence type="ECO:0000313" key="12">
    <source>
        <dbReference type="Proteomes" id="UP000325313"/>
    </source>
</evidence>
<protein>
    <recommendedName>
        <fullName evidence="6">Kinesin-like protein</fullName>
    </recommendedName>
</protein>
<dbReference type="SUPFAM" id="SSF52540">
    <property type="entry name" value="P-loop containing nucleoside triphosphate hydrolases"/>
    <property type="match status" value="1"/>
</dbReference>
<evidence type="ECO:0000256" key="3">
    <source>
        <dbReference type="ARBA" id="ARBA00022840"/>
    </source>
</evidence>
<dbReference type="Gene3D" id="3.40.850.10">
    <property type="entry name" value="Kinesin motor domain"/>
    <property type="match status" value="1"/>
</dbReference>
<evidence type="ECO:0000313" key="10">
    <source>
        <dbReference type="EMBL" id="KAA1122852.1"/>
    </source>
</evidence>
<feature type="domain" description="Kinesin motor" evidence="8">
    <location>
        <begin position="255"/>
        <end position="702"/>
    </location>
</feature>
<dbReference type="EMBL" id="VSWC01000118">
    <property type="protein sequence ID" value="KAA1083799.1"/>
    <property type="molecule type" value="Genomic_DNA"/>
</dbReference>
<name>A0A5B0RBV1_PUCGR</name>
<dbReference type="AlphaFoldDB" id="A0A5B0RBV1"/>
<evidence type="ECO:0000256" key="1">
    <source>
        <dbReference type="ARBA" id="ARBA00022701"/>
    </source>
</evidence>
<accession>A0A5B0RBV1</accession>
<dbReference type="GO" id="GO:0005874">
    <property type="term" value="C:microtubule"/>
    <property type="evidence" value="ECO:0007669"/>
    <property type="project" value="UniProtKB-KW"/>
</dbReference>
<dbReference type="GO" id="GO:0003777">
    <property type="term" value="F:microtubule motor activity"/>
    <property type="evidence" value="ECO:0007669"/>
    <property type="project" value="InterPro"/>
</dbReference>
<evidence type="ECO:0000259" key="8">
    <source>
        <dbReference type="PROSITE" id="PS50067"/>
    </source>
</evidence>
<dbReference type="PANTHER" id="PTHR24115:SF1008">
    <property type="entry name" value="KINESIN-LIKE PROTEIN SUBITO"/>
    <property type="match status" value="1"/>
</dbReference>